<dbReference type="SMART" id="SM00530">
    <property type="entry name" value="HTH_XRE"/>
    <property type="match status" value="1"/>
</dbReference>
<name>A0ABT6SK53_9ACTN</name>
<evidence type="ECO:0000259" key="1">
    <source>
        <dbReference type="PROSITE" id="PS50943"/>
    </source>
</evidence>
<feature type="domain" description="HTH cro/C1-type" evidence="1">
    <location>
        <begin position="8"/>
        <end position="61"/>
    </location>
</feature>
<proteinExistence type="predicted"/>
<protein>
    <submittedName>
        <fullName evidence="2">Helix-turn-helix transcriptional regulator</fullName>
    </submittedName>
</protein>
<dbReference type="PROSITE" id="PS50943">
    <property type="entry name" value="HTH_CROC1"/>
    <property type="match status" value="1"/>
</dbReference>
<evidence type="ECO:0000313" key="2">
    <source>
        <dbReference type="EMBL" id="MDI3408434.1"/>
    </source>
</evidence>
<keyword evidence="3" id="KW-1185">Reference proteome</keyword>
<dbReference type="RefSeq" id="WP_282546339.1">
    <property type="nucleotide sequence ID" value="NZ_JASCIQ010000045.1"/>
</dbReference>
<dbReference type="InterPro" id="IPR001387">
    <property type="entry name" value="Cro/C1-type_HTH"/>
</dbReference>
<dbReference type="Gene3D" id="1.10.260.40">
    <property type="entry name" value="lambda repressor-like DNA-binding domains"/>
    <property type="match status" value="1"/>
</dbReference>
<comment type="caution">
    <text evidence="2">The sequence shown here is derived from an EMBL/GenBank/DDBJ whole genome shotgun (WGS) entry which is preliminary data.</text>
</comment>
<dbReference type="InterPro" id="IPR010982">
    <property type="entry name" value="Lambda_DNA-bd_dom_sf"/>
</dbReference>
<dbReference type="Pfam" id="PF19054">
    <property type="entry name" value="DUF5753"/>
    <property type="match status" value="1"/>
</dbReference>
<dbReference type="CDD" id="cd00093">
    <property type="entry name" value="HTH_XRE"/>
    <property type="match status" value="1"/>
</dbReference>
<gene>
    <name evidence="2" type="ORF">QIS96_32010</name>
</gene>
<reference evidence="2 3" key="1">
    <citation type="submission" date="2023-05" db="EMBL/GenBank/DDBJ databases">
        <title>Draft genome sequence of Streptomyces sp. B-S-A6 isolated from a cave soil in Thailand.</title>
        <authorList>
            <person name="Chamroensaksri N."/>
            <person name="Muangham S."/>
        </authorList>
    </citation>
    <scope>NUCLEOTIDE SEQUENCE [LARGE SCALE GENOMIC DNA]</scope>
    <source>
        <strain evidence="2 3">B-S-A6</strain>
    </source>
</reference>
<evidence type="ECO:0000313" key="3">
    <source>
        <dbReference type="Proteomes" id="UP001223978"/>
    </source>
</evidence>
<dbReference type="EMBL" id="JASCIQ010000045">
    <property type="protein sequence ID" value="MDI3408434.1"/>
    <property type="molecule type" value="Genomic_DNA"/>
</dbReference>
<sequence>MKMVGRLLALFRQVAGLTQADLAERLVIAEATIAAIEQGRRPLLPDLARTLDQLLDTKGALAVAVENMPEIDQFPLFAEEYIEQERNAIALSWYDALVIPGLLQTSDYARTLLQQRVPAYDEDEITTKVAGRIDRQVIFQRKDPPTASFVVWEPALRMAFTEPLVRAEQLRHLRTMADLPGVTLQILPLDAEENAGDAGSFTLLETPDHQHLAYTESQRGSQWVSDPDEVSILARKYAMLRSQALSPKATKGLLDHLLGET</sequence>
<dbReference type="InterPro" id="IPR043917">
    <property type="entry name" value="DUF5753"/>
</dbReference>
<dbReference type="Pfam" id="PF13560">
    <property type="entry name" value="HTH_31"/>
    <property type="match status" value="1"/>
</dbReference>
<dbReference type="Proteomes" id="UP001223978">
    <property type="component" value="Unassembled WGS sequence"/>
</dbReference>
<organism evidence="2 3">
    <name type="scientific">Streptomyces cavernicola</name>
    <dbReference type="NCBI Taxonomy" id="3043613"/>
    <lineage>
        <taxon>Bacteria</taxon>
        <taxon>Bacillati</taxon>
        <taxon>Actinomycetota</taxon>
        <taxon>Actinomycetes</taxon>
        <taxon>Kitasatosporales</taxon>
        <taxon>Streptomycetaceae</taxon>
        <taxon>Streptomyces</taxon>
    </lineage>
</organism>
<accession>A0ABT6SK53</accession>
<dbReference type="SUPFAM" id="SSF47413">
    <property type="entry name" value="lambda repressor-like DNA-binding domains"/>
    <property type="match status" value="1"/>
</dbReference>